<feature type="transmembrane region" description="Helical" evidence="1">
    <location>
        <begin position="203"/>
        <end position="223"/>
    </location>
</feature>
<dbReference type="SUPFAM" id="SSF48452">
    <property type="entry name" value="TPR-like"/>
    <property type="match status" value="1"/>
</dbReference>
<accession>A0AAV1V0B1</accession>
<feature type="transmembrane region" description="Helical" evidence="1">
    <location>
        <begin position="500"/>
        <end position="522"/>
    </location>
</feature>
<dbReference type="EMBL" id="CAKLBY020000257">
    <property type="protein sequence ID" value="CAK7940311.1"/>
    <property type="molecule type" value="Genomic_DNA"/>
</dbReference>
<keyword evidence="1" id="KW-0472">Membrane</keyword>
<dbReference type="Gene3D" id="1.25.40.10">
    <property type="entry name" value="Tetratricopeptide repeat domain"/>
    <property type="match status" value="1"/>
</dbReference>
<dbReference type="InterPro" id="IPR011990">
    <property type="entry name" value="TPR-like_helical_dom_sf"/>
</dbReference>
<proteinExistence type="predicted"/>
<gene>
    <name evidence="2" type="ORF">PM001_LOCUS25461</name>
</gene>
<evidence type="ECO:0000313" key="3">
    <source>
        <dbReference type="Proteomes" id="UP001162060"/>
    </source>
</evidence>
<keyword evidence="1" id="KW-1133">Transmembrane helix</keyword>
<evidence type="ECO:0000313" key="2">
    <source>
        <dbReference type="EMBL" id="CAK7940311.1"/>
    </source>
</evidence>
<name>A0AAV1V0B1_9STRA</name>
<dbReference type="Proteomes" id="UP001162060">
    <property type="component" value="Unassembled WGS sequence"/>
</dbReference>
<evidence type="ECO:0000256" key="1">
    <source>
        <dbReference type="SAM" id="Phobius"/>
    </source>
</evidence>
<feature type="transmembrane region" description="Helical" evidence="1">
    <location>
        <begin position="271"/>
        <end position="291"/>
    </location>
</feature>
<comment type="caution">
    <text evidence="2">The sequence shown here is derived from an EMBL/GenBank/DDBJ whole genome shotgun (WGS) entry which is preliminary data.</text>
</comment>
<protein>
    <recommendedName>
        <fullName evidence="4">Tetratricopeptide repeat protein</fullName>
    </recommendedName>
</protein>
<sequence>MQKSKNKAMQDSKTLAELILHCQELLDEGTTSALYKAADVAQACLDLDKTSLQGFLLLARALSRLGRHKDAVARYKSELALHPEDEELQTGLKEARVAVLNDLLNQSEEESDGEALVSKEVLGHVEADYGDKSSATESCSAQIRQRAQASRELASSRERAVQGGRETQTTVFLSKMERVLAHLDILKLARLAAVYVFSELLNLRRVAIGLGLFFLALLAQAIVHRQKIMVISMLVICLYRTQLKKRAVQFAYNWVESSTDKLGAFAWAPRFIFVIPVFLKVFGQLKFMLFLQQDMRLAGMVLAVTAGLVTNSLRTDAGHQAKLWGEGRRLKFAAYSLTIVYWVMWRGQWADAMRLLGPAFIDAGGIVLGSVTSSELQEVCRRALNTLFSDIASDIHTDVDLDAWFFLGLGNWIVEYWQQPTDFSLEMLSRMLTDCLDSMEKAAVHVFTPELRRLRNQLRNVEIAGELQLLVAYLKQSLNAVPPPRSFGMAVLFVKRCPSFVVFSLLAVIFGVVSLPLVPFVVSEFQDAKSLYDRYRTGRLQEKDGLELMLLDSPLVHVWKNIKGCIYCLDGSVTFSKAVETGAHLVSAATRISRMAAFVSRVKKGGVFANARDIPDHIANAFLVSKDSSLIIEGVRYIRDSAQLQDVHALIMRWWSAGPGKETRRDVC</sequence>
<evidence type="ECO:0008006" key="4">
    <source>
        <dbReference type="Google" id="ProtNLM"/>
    </source>
</evidence>
<organism evidence="2 3">
    <name type="scientific">Peronospora matthiolae</name>
    <dbReference type="NCBI Taxonomy" id="2874970"/>
    <lineage>
        <taxon>Eukaryota</taxon>
        <taxon>Sar</taxon>
        <taxon>Stramenopiles</taxon>
        <taxon>Oomycota</taxon>
        <taxon>Peronosporomycetes</taxon>
        <taxon>Peronosporales</taxon>
        <taxon>Peronosporaceae</taxon>
        <taxon>Peronospora</taxon>
    </lineage>
</organism>
<reference evidence="2" key="1">
    <citation type="submission" date="2024-01" db="EMBL/GenBank/DDBJ databases">
        <authorList>
            <person name="Webb A."/>
        </authorList>
    </citation>
    <scope>NUCLEOTIDE SEQUENCE</scope>
    <source>
        <strain evidence="2">Pm1</strain>
    </source>
</reference>
<keyword evidence="1" id="KW-0812">Transmembrane</keyword>
<dbReference type="AlphaFoldDB" id="A0AAV1V0B1"/>